<sequence>MRGSYGQFCPVAMAAEIVCTRWTVLLLRELMVGSTHFGELRRGVPRMSPALLSKRLRELEASGIVLHTGEGLSSRYGLTQSGRDLAPVVEALGVWGQHWIETEPSLDNADPRLLMWDMHRTVVPDPLSAARRVIAFEYPELSLHDRYWWLVIEPDGTIDLCSDEPGFGVDLYVSTDLRTMTAIWLGQDRFSRAVDCGSVTVDGSRAMAGHLGVWLRGSHFAPHAKRRPDTMHEPTGRL</sequence>
<keyword evidence="2" id="KW-0238">DNA-binding</keyword>
<dbReference type="InterPro" id="IPR011991">
    <property type="entry name" value="ArsR-like_HTH"/>
</dbReference>
<keyword evidence="1" id="KW-0805">Transcription regulation</keyword>
<dbReference type="SUPFAM" id="SSF46785">
    <property type="entry name" value="Winged helix' DNA-binding domain"/>
    <property type="match status" value="1"/>
</dbReference>
<dbReference type="PROSITE" id="PS51118">
    <property type="entry name" value="HTH_HXLR"/>
    <property type="match status" value="1"/>
</dbReference>
<dbReference type="PATRIC" id="fig|935700.4.peg.130"/>
<dbReference type="GO" id="GO:0006355">
    <property type="term" value="P:regulation of DNA-templated transcription"/>
    <property type="evidence" value="ECO:0007669"/>
    <property type="project" value="UniProtKB-ARBA"/>
</dbReference>
<dbReference type="InterPro" id="IPR036390">
    <property type="entry name" value="WH_DNA-bd_sf"/>
</dbReference>
<organism evidence="5 6">
    <name type="scientific">Jannaschia aquimarina</name>
    <dbReference type="NCBI Taxonomy" id="935700"/>
    <lineage>
        <taxon>Bacteria</taxon>
        <taxon>Pseudomonadati</taxon>
        <taxon>Pseudomonadota</taxon>
        <taxon>Alphaproteobacteria</taxon>
        <taxon>Rhodobacterales</taxon>
        <taxon>Roseobacteraceae</taxon>
        <taxon>Jannaschia</taxon>
    </lineage>
</organism>
<accession>A0A0D1CTJ9</accession>
<dbReference type="Pfam" id="PF01638">
    <property type="entry name" value="HxlR"/>
    <property type="match status" value="1"/>
</dbReference>
<dbReference type="PANTHER" id="PTHR33204">
    <property type="entry name" value="TRANSCRIPTIONAL REGULATOR, MARR FAMILY"/>
    <property type="match status" value="1"/>
</dbReference>
<protein>
    <submittedName>
        <fullName evidence="5">YybR_1 protein</fullName>
    </submittedName>
</protein>
<evidence type="ECO:0000256" key="3">
    <source>
        <dbReference type="ARBA" id="ARBA00023163"/>
    </source>
</evidence>
<gene>
    <name evidence="5" type="primary">yybR_1</name>
    <name evidence="5" type="ORF">jaqu_01220</name>
</gene>
<dbReference type="GO" id="GO:0003677">
    <property type="term" value="F:DNA binding"/>
    <property type="evidence" value="ECO:0007669"/>
    <property type="project" value="UniProtKB-KW"/>
</dbReference>
<dbReference type="AlphaFoldDB" id="A0A0D1CTJ9"/>
<keyword evidence="6" id="KW-1185">Reference proteome</keyword>
<dbReference type="Proteomes" id="UP000032232">
    <property type="component" value="Unassembled WGS sequence"/>
</dbReference>
<feature type="domain" description="HTH hxlR-type" evidence="4">
    <location>
        <begin position="9"/>
        <end position="104"/>
    </location>
</feature>
<dbReference type="InterPro" id="IPR002577">
    <property type="entry name" value="HTH_HxlR"/>
</dbReference>
<reference evidence="5 6" key="1">
    <citation type="submission" date="2015-02" db="EMBL/GenBank/DDBJ databases">
        <title>Genome Sequence of Jannaschia aquimarina DSM28248, a member of the Roseobacter clade.</title>
        <authorList>
            <person name="Voget S."/>
            <person name="Daniel R."/>
        </authorList>
    </citation>
    <scope>NUCLEOTIDE SEQUENCE [LARGE SCALE GENOMIC DNA]</scope>
    <source>
        <strain evidence="5 6">GSW-M26</strain>
    </source>
</reference>
<evidence type="ECO:0000256" key="1">
    <source>
        <dbReference type="ARBA" id="ARBA00023015"/>
    </source>
</evidence>
<dbReference type="InterPro" id="IPR036527">
    <property type="entry name" value="SCP2_sterol-bd_dom_sf"/>
</dbReference>
<comment type="caution">
    <text evidence="5">The sequence shown here is derived from an EMBL/GenBank/DDBJ whole genome shotgun (WGS) entry which is preliminary data.</text>
</comment>
<dbReference type="RefSeq" id="WP_043916986.1">
    <property type="nucleotide sequence ID" value="NZ_FZPF01000016.1"/>
</dbReference>
<proteinExistence type="predicted"/>
<dbReference type="EMBL" id="JYFE01000004">
    <property type="protein sequence ID" value="KIT18102.1"/>
    <property type="molecule type" value="Genomic_DNA"/>
</dbReference>
<dbReference type="PANTHER" id="PTHR33204:SF18">
    <property type="entry name" value="TRANSCRIPTIONAL REGULATORY PROTEIN"/>
    <property type="match status" value="1"/>
</dbReference>
<dbReference type="InterPro" id="IPR036388">
    <property type="entry name" value="WH-like_DNA-bd_sf"/>
</dbReference>
<dbReference type="CDD" id="cd00090">
    <property type="entry name" value="HTH_ARSR"/>
    <property type="match status" value="1"/>
</dbReference>
<evidence type="ECO:0000256" key="2">
    <source>
        <dbReference type="ARBA" id="ARBA00023125"/>
    </source>
</evidence>
<dbReference type="SUPFAM" id="SSF55718">
    <property type="entry name" value="SCP-like"/>
    <property type="match status" value="1"/>
</dbReference>
<evidence type="ECO:0000313" key="6">
    <source>
        <dbReference type="Proteomes" id="UP000032232"/>
    </source>
</evidence>
<keyword evidence="3" id="KW-0804">Transcription</keyword>
<dbReference type="STRING" id="935700.jaqu_01220"/>
<evidence type="ECO:0000259" key="4">
    <source>
        <dbReference type="PROSITE" id="PS51118"/>
    </source>
</evidence>
<evidence type="ECO:0000313" key="5">
    <source>
        <dbReference type="EMBL" id="KIT18102.1"/>
    </source>
</evidence>
<name>A0A0D1CTJ9_9RHOB</name>
<dbReference type="OrthoDB" id="9782219at2"/>
<dbReference type="Gene3D" id="1.10.10.10">
    <property type="entry name" value="Winged helix-like DNA-binding domain superfamily/Winged helix DNA-binding domain"/>
    <property type="match status" value="1"/>
</dbReference>